<comment type="caution">
    <text evidence="2">The sequence shown here is derived from an EMBL/GenBank/DDBJ whole genome shotgun (WGS) entry which is preliminary data.</text>
</comment>
<dbReference type="GO" id="GO:0005085">
    <property type="term" value="F:guanyl-nucleotide exchange factor activity"/>
    <property type="evidence" value="ECO:0007669"/>
    <property type="project" value="InterPro"/>
</dbReference>
<evidence type="ECO:0000259" key="1">
    <source>
        <dbReference type="PROSITE" id="PS50010"/>
    </source>
</evidence>
<dbReference type="GO" id="GO:0005737">
    <property type="term" value="C:cytoplasm"/>
    <property type="evidence" value="ECO:0007669"/>
    <property type="project" value="TreeGrafter"/>
</dbReference>
<dbReference type="InterPro" id="IPR011993">
    <property type="entry name" value="PH-like_dom_sf"/>
</dbReference>
<proteinExistence type="predicted"/>
<feature type="domain" description="DH" evidence="1">
    <location>
        <begin position="230"/>
        <end position="413"/>
    </location>
</feature>
<organism evidence="2 3">
    <name type="scientific">Anaeramoeba flamelloides</name>
    <dbReference type="NCBI Taxonomy" id="1746091"/>
    <lineage>
        <taxon>Eukaryota</taxon>
        <taxon>Metamonada</taxon>
        <taxon>Anaeramoebidae</taxon>
        <taxon>Anaeramoeba</taxon>
    </lineage>
</organism>
<dbReference type="Pfam" id="PF00621">
    <property type="entry name" value="RhoGEF"/>
    <property type="match status" value="1"/>
</dbReference>
<dbReference type="InterPro" id="IPR051092">
    <property type="entry name" value="FYVE_RhoGEF_PH"/>
</dbReference>
<dbReference type="PROSITE" id="PS50010">
    <property type="entry name" value="DH_2"/>
    <property type="match status" value="1"/>
</dbReference>
<accession>A0AAV7Z5B7</accession>
<dbReference type="AlphaFoldDB" id="A0AAV7Z5B7"/>
<dbReference type="InterPro" id="IPR000219">
    <property type="entry name" value="DH_dom"/>
</dbReference>
<dbReference type="SUPFAM" id="SSF48065">
    <property type="entry name" value="DBL homology domain (DH-domain)"/>
    <property type="match status" value="1"/>
</dbReference>
<dbReference type="PANTHER" id="PTHR12673">
    <property type="entry name" value="FACIOGENITAL DYSPLASIA PROTEIN"/>
    <property type="match status" value="1"/>
</dbReference>
<dbReference type="Gene3D" id="2.30.29.30">
    <property type="entry name" value="Pleckstrin-homology domain (PH domain)/Phosphotyrosine-binding domain (PTB)"/>
    <property type="match status" value="1"/>
</dbReference>
<dbReference type="CDD" id="cd00160">
    <property type="entry name" value="RhoGEF"/>
    <property type="match status" value="1"/>
</dbReference>
<dbReference type="SMART" id="SM00325">
    <property type="entry name" value="RhoGEF"/>
    <property type="match status" value="1"/>
</dbReference>
<gene>
    <name evidence="2" type="ORF">M0812_18428</name>
</gene>
<evidence type="ECO:0000313" key="2">
    <source>
        <dbReference type="EMBL" id="KAJ3436371.1"/>
    </source>
</evidence>
<dbReference type="Gene3D" id="1.20.900.10">
    <property type="entry name" value="Dbl homology (DH) domain"/>
    <property type="match status" value="1"/>
</dbReference>
<dbReference type="InterPro" id="IPR035899">
    <property type="entry name" value="DBL_dom_sf"/>
</dbReference>
<protein>
    <submittedName>
        <fullName evidence="2">Faciogenital dysplasia protein</fullName>
    </submittedName>
</protein>
<sequence length="566" mass="67882">MGGNNSKGDLLKHQEFLENKILSSSKTKKQSKEIQFNEEYVDEIHKNSKKSKKEKTQLIVKYKKDLAKLHITLQSLFRLYSQKKRFLNEINSTKLLQAELKRHLAQHFYTNKKQLPFLQIQKTLISWSLKTQHQKCVLKTIQIQTVLRSKLQKDHYKKVKKSNIIIQTALRQMYLSKKFQNLRYSIILVQNNIRRYQERRKFFQNISRVINIQKQLKKHRLQKQLKREINKKRTINELYKTEFDYQEYLNKLEVYFIKCIREQGILSKEEINKTFVGLESIKFLSGYFVSELAVVKKKWNIGSNIGTILVKNVKFFQSYIPYVNNYQNCTNKITELMNKNKKFKRLIAINQKNKKLDKLDILSLSIMPVQRPSRIKLLVERIIKNTLPNHGDYSNLKRAYEEMENVCISINEKRREFEAIIKFQDLIQNLSSSNKKYKKLLLQPTRKLIKMYPMKSIQSSSKRYFFYLFNDILLIVGKTKLKKYKIKEKMNIGNILKLSYINQVKKNCPQYLFFKYNSCVYNNYDFINIDDIDDFFIRFNSASKEKLKNLVNKKKREILLSSYQKK</sequence>
<reference evidence="2" key="1">
    <citation type="submission" date="2022-08" db="EMBL/GenBank/DDBJ databases">
        <title>Novel sulphate-reducing endosymbionts in the free-living metamonad Anaeramoeba.</title>
        <authorList>
            <person name="Jerlstrom-Hultqvist J."/>
            <person name="Cepicka I."/>
            <person name="Gallot-Lavallee L."/>
            <person name="Salas-Leiva D."/>
            <person name="Curtis B.A."/>
            <person name="Zahonova K."/>
            <person name="Pipaliya S."/>
            <person name="Dacks J."/>
            <person name="Roger A.J."/>
        </authorList>
    </citation>
    <scope>NUCLEOTIDE SEQUENCE</scope>
    <source>
        <strain evidence="2">Busselton2</strain>
    </source>
</reference>
<dbReference type="EMBL" id="JANTQA010000036">
    <property type="protein sequence ID" value="KAJ3436371.1"/>
    <property type="molecule type" value="Genomic_DNA"/>
</dbReference>
<dbReference type="Proteomes" id="UP001146793">
    <property type="component" value="Unassembled WGS sequence"/>
</dbReference>
<dbReference type="PANTHER" id="PTHR12673:SF263">
    <property type="entry name" value="PLECKSTRIN DOMAIN-CONTAINING PROTEIN"/>
    <property type="match status" value="1"/>
</dbReference>
<evidence type="ECO:0000313" key="3">
    <source>
        <dbReference type="Proteomes" id="UP001146793"/>
    </source>
</evidence>
<name>A0AAV7Z5B7_9EUKA</name>